<accession>A0ABT7XRI6</accession>
<reference evidence="7" key="1">
    <citation type="submission" date="2023-06" db="EMBL/GenBank/DDBJ databases">
        <authorList>
            <person name="Zhang S."/>
        </authorList>
    </citation>
    <scope>NUCLEOTIDE SEQUENCE</scope>
    <source>
        <strain evidence="7">SG2303</strain>
    </source>
</reference>
<keyword evidence="3 7" id="KW-0238">DNA-binding</keyword>
<dbReference type="PROSITE" id="PS50931">
    <property type="entry name" value="HTH_LYSR"/>
    <property type="match status" value="1"/>
</dbReference>
<protein>
    <submittedName>
        <fullName evidence="7">DNA-binding transcriptional regulator HcaR</fullName>
    </submittedName>
</protein>
<dbReference type="RefSeq" id="WP_289831066.1">
    <property type="nucleotide sequence ID" value="NZ_JAUEDK010000032.1"/>
</dbReference>
<keyword evidence="2" id="KW-0805">Transcription regulation</keyword>
<dbReference type="EMBL" id="JAUEDK010000032">
    <property type="protein sequence ID" value="MDN0076411.1"/>
    <property type="molecule type" value="Genomic_DNA"/>
</dbReference>
<dbReference type="Proteomes" id="UP001168540">
    <property type="component" value="Unassembled WGS sequence"/>
</dbReference>
<evidence type="ECO:0000256" key="4">
    <source>
        <dbReference type="ARBA" id="ARBA00023163"/>
    </source>
</evidence>
<evidence type="ECO:0000256" key="1">
    <source>
        <dbReference type="ARBA" id="ARBA00009437"/>
    </source>
</evidence>
<dbReference type="InterPro" id="IPR036388">
    <property type="entry name" value="WH-like_DNA-bd_sf"/>
</dbReference>
<sequence>MELRHLRYFVMVAEELNFTRAAERLHTAQPSLSQQIRDLESYIGTPLLERTKRKVELTAAGKVFLTEARLTLAQAERAVAQARRVAQQRRDTITIGFIPAAEVKIFPAILPSLRLRFPNLTVNLKSLPTLQQQEALLEGEIDLAFMRPPLEHPGLASQVVMTEPIVVVLPASHPLAAKTRITIEELVHEPYIRTDPRFAGSAFDVVDRYCHDHGVSLHPVQDASNVLLNLNLVSGGLGFGLLPAYVQQLMNRSVCSRPLADGGPTLDLLMAWRKGEQSEAVDVFISLLKEALPEKVTD</sequence>
<name>A0ABT7XRI6_9NEIS</name>
<dbReference type="PANTHER" id="PTHR30346">
    <property type="entry name" value="TRANSCRIPTIONAL DUAL REGULATOR HCAR-RELATED"/>
    <property type="match status" value="1"/>
</dbReference>
<dbReference type="InterPro" id="IPR005119">
    <property type="entry name" value="LysR_subst-bd"/>
</dbReference>
<keyword evidence="5" id="KW-0175">Coiled coil</keyword>
<feature type="coiled-coil region" evidence="5">
    <location>
        <begin position="65"/>
        <end position="92"/>
    </location>
</feature>
<evidence type="ECO:0000313" key="7">
    <source>
        <dbReference type="EMBL" id="MDN0076411.1"/>
    </source>
</evidence>
<dbReference type="Pfam" id="PF00126">
    <property type="entry name" value="HTH_1"/>
    <property type="match status" value="1"/>
</dbReference>
<dbReference type="Pfam" id="PF03466">
    <property type="entry name" value="LysR_substrate"/>
    <property type="match status" value="1"/>
</dbReference>
<dbReference type="PANTHER" id="PTHR30346:SF0">
    <property type="entry name" value="HCA OPERON TRANSCRIPTIONAL ACTIVATOR HCAR"/>
    <property type="match status" value="1"/>
</dbReference>
<evidence type="ECO:0000256" key="5">
    <source>
        <dbReference type="SAM" id="Coils"/>
    </source>
</evidence>
<dbReference type="Gene3D" id="1.10.10.10">
    <property type="entry name" value="Winged helix-like DNA-binding domain superfamily/Winged helix DNA-binding domain"/>
    <property type="match status" value="1"/>
</dbReference>
<dbReference type="SUPFAM" id="SSF46785">
    <property type="entry name" value="Winged helix' DNA-binding domain"/>
    <property type="match status" value="1"/>
</dbReference>
<dbReference type="InterPro" id="IPR000847">
    <property type="entry name" value="LysR_HTH_N"/>
</dbReference>
<evidence type="ECO:0000256" key="2">
    <source>
        <dbReference type="ARBA" id="ARBA00023015"/>
    </source>
</evidence>
<comment type="caution">
    <text evidence="7">The sequence shown here is derived from an EMBL/GenBank/DDBJ whole genome shotgun (WGS) entry which is preliminary data.</text>
</comment>
<keyword evidence="4" id="KW-0804">Transcription</keyword>
<gene>
    <name evidence="7" type="primary">hcaR</name>
    <name evidence="7" type="ORF">QU481_16175</name>
</gene>
<dbReference type="PRINTS" id="PR00039">
    <property type="entry name" value="HTHLYSR"/>
</dbReference>
<evidence type="ECO:0000259" key="6">
    <source>
        <dbReference type="PROSITE" id="PS50931"/>
    </source>
</evidence>
<dbReference type="NCBIfam" id="NF007385">
    <property type="entry name" value="PRK09906.1"/>
    <property type="match status" value="1"/>
</dbReference>
<dbReference type="SUPFAM" id="SSF53850">
    <property type="entry name" value="Periplasmic binding protein-like II"/>
    <property type="match status" value="1"/>
</dbReference>
<organism evidence="7 8">
    <name type="scientific">Crenobacter oryzisoli</name>
    <dbReference type="NCBI Taxonomy" id="3056844"/>
    <lineage>
        <taxon>Bacteria</taxon>
        <taxon>Pseudomonadati</taxon>
        <taxon>Pseudomonadota</taxon>
        <taxon>Betaproteobacteria</taxon>
        <taxon>Neisseriales</taxon>
        <taxon>Neisseriaceae</taxon>
        <taxon>Crenobacter</taxon>
    </lineage>
</organism>
<evidence type="ECO:0000313" key="8">
    <source>
        <dbReference type="Proteomes" id="UP001168540"/>
    </source>
</evidence>
<evidence type="ECO:0000256" key="3">
    <source>
        <dbReference type="ARBA" id="ARBA00023125"/>
    </source>
</evidence>
<dbReference type="GO" id="GO:0003677">
    <property type="term" value="F:DNA binding"/>
    <property type="evidence" value="ECO:0007669"/>
    <property type="project" value="UniProtKB-KW"/>
</dbReference>
<comment type="similarity">
    <text evidence="1">Belongs to the LysR transcriptional regulatory family.</text>
</comment>
<keyword evidence="8" id="KW-1185">Reference proteome</keyword>
<proteinExistence type="inferred from homology"/>
<dbReference type="InterPro" id="IPR036390">
    <property type="entry name" value="WH_DNA-bd_sf"/>
</dbReference>
<feature type="domain" description="HTH lysR-type" evidence="6">
    <location>
        <begin position="1"/>
        <end position="58"/>
    </location>
</feature>
<dbReference type="Gene3D" id="3.40.190.10">
    <property type="entry name" value="Periplasmic binding protein-like II"/>
    <property type="match status" value="2"/>
</dbReference>